<sequence>MIRLNPNIPWKTRGNASIKIILSAEKNLEELAEIIWSESVDYVEKISKATKYNRKPGLAIIKRDEYEECKNFLYNFYQKAVKDIVPLDYATRISKKCHILTKGDRGIIGSIAAIGYLPIEGFTYELITYRHDASSFRIVDVNSVIKFEERNFPKTFNNFDYIKKRLLITPQGKDPILYGVRGNNLSVMLEALKEIRSSNNVELAMIYKSNQGTDAHISNDSKEYYYRTVKKKIKVKDVRILEGGDVLLSSDKGEIFIFYKETGELNLASKFLINGDEIEIIATVRPSDKYGKIFEAERMRVLSLNYHEYTNPKCPKCNRSATSLGVKKGYKCKKCGYEFNAEKVTIEIPRFLVKDEYQSRYHRHLTKPVYLELQTQEDLDLVELGNILNTLTS</sequence>
<feature type="domain" description="TiaS FLD" evidence="1">
    <location>
        <begin position="104"/>
        <end position="216"/>
    </location>
</feature>
<dbReference type="STRING" id="1435377.SUSAZ_03310"/>
<evidence type="ECO:0000313" key="5">
    <source>
        <dbReference type="EMBL" id="ALU31703.1"/>
    </source>
</evidence>
<dbReference type="PANTHER" id="PTHR40705:SF1">
    <property type="entry name" value="TRNA(ILE2) 2-AGMATINYLCYTIDINE SYNTHETASE TIAS"/>
    <property type="match status" value="1"/>
</dbReference>
<dbReference type="EMBL" id="CP013695">
    <property type="protein sequence ID" value="ALU31703.1"/>
    <property type="molecule type" value="Genomic_DNA"/>
</dbReference>
<dbReference type="CDD" id="cd04482">
    <property type="entry name" value="RPA2_OBF_like"/>
    <property type="match status" value="1"/>
</dbReference>
<dbReference type="Gene3D" id="3.30.70.2200">
    <property type="match status" value="1"/>
</dbReference>
<dbReference type="InterPro" id="IPR013696">
    <property type="entry name" value="TiaS_FLD"/>
</dbReference>
<dbReference type="InterPro" id="IPR055394">
    <property type="entry name" value="Zn_ribbon_TiaS"/>
</dbReference>
<evidence type="ECO:0000313" key="4">
    <source>
        <dbReference type="EMBL" id="ALU28976.1"/>
    </source>
</evidence>
<dbReference type="OrthoDB" id="39189at2157"/>
<dbReference type="AlphaFoldDB" id="A0A0U3H1Z9"/>
<feature type="domain" description="TiaS C-terminal zinc ribbon" evidence="3">
    <location>
        <begin position="311"/>
        <end position="350"/>
    </location>
</feature>
<proteinExistence type="predicted"/>
<dbReference type="Gene3D" id="2.40.50.1010">
    <property type="match status" value="1"/>
</dbReference>
<accession>A0A0U3H1Z9</accession>
<evidence type="ECO:0000259" key="3">
    <source>
        <dbReference type="Pfam" id="PF23783"/>
    </source>
</evidence>
<dbReference type="EMBL" id="CP013694">
    <property type="protein sequence ID" value="ALU28976.1"/>
    <property type="molecule type" value="Genomic_DNA"/>
</dbReference>
<name>A0A0U3H1Z9_9CREN</name>
<evidence type="ECO:0000259" key="1">
    <source>
        <dbReference type="Pfam" id="PF08489"/>
    </source>
</evidence>
<gene>
    <name evidence="4" type="ORF">ATY89_02750</name>
    <name evidence="5" type="ORF">ATZ20_05775</name>
</gene>
<dbReference type="Proteomes" id="UP000065473">
    <property type="component" value="Chromosome"/>
</dbReference>
<organism evidence="4 7">
    <name type="scientific">Sulfolobus acidocaldarius</name>
    <dbReference type="NCBI Taxonomy" id="2285"/>
    <lineage>
        <taxon>Archaea</taxon>
        <taxon>Thermoproteota</taxon>
        <taxon>Thermoprotei</taxon>
        <taxon>Sulfolobales</taxon>
        <taxon>Sulfolobaceae</taxon>
        <taxon>Sulfolobus</taxon>
    </lineage>
</organism>
<dbReference type="InterPro" id="IPR053870">
    <property type="entry name" value="TiaS-like_TCKD"/>
</dbReference>
<dbReference type="Proteomes" id="UP000060043">
    <property type="component" value="Chromosome"/>
</dbReference>
<dbReference type="Pfam" id="PF22641">
    <property type="entry name" value="TiaS_TCKD"/>
    <property type="match status" value="1"/>
</dbReference>
<evidence type="ECO:0000313" key="7">
    <source>
        <dbReference type="Proteomes" id="UP000065473"/>
    </source>
</evidence>
<dbReference type="OMA" id="GMCTTYL"/>
<evidence type="ECO:0000259" key="2">
    <source>
        <dbReference type="Pfam" id="PF22641"/>
    </source>
</evidence>
<feature type="domain" description="TiaS-like TCKD" evidence="2">
    <location>
        <begin position="1"/>
        <end position="94"/>
    </location>
</feature>
<reference evidence="6 7" key="1">
    <citation type="submission" date="2015-12" db="EMBL/GenBank/DDBJ databases">
        <title>A stable core within a dynamic pangenome in Sulfolobus acidocaldarius.</title>
        <authorList>
            <person name="Anderson R."/>
            <person name="Kouris A."/>
            <person name="Seward C."/>
            <person name="Campbell K."/>
            <person name="Whitaker R."/>
        </authorList>
    </citation>
    <scope>NUCLEOTIDE SEQUENCE [LARGE SCALE GENOMIC DNA]</scope>
    <source>
        <strain evidence="4 7">GG12-C01-09</strain>
        <strain evidence="5 6">NG05B_CO5_07</strain>
    </source>
</reference>
<dbReference type="PANTHER" id="PTHR40705">
    <property type="entry name" value="TRNA(ILE2) 2-AGMATINYLCYTIDINE SYNTHETASE TIAS"/>
    <property type="match status" value="1"/>
</dbReference>
<dbReference type="Pfam" id="PF08489">
    <property type="entry name" value="TiaS_FLD"/>
    <property type="match status" value="1"/>
</dbReference>
<dbReference type="Pfam" id="PF23783">
    <property type="entry name" value="Zn_ribbon_TiaS"/>
    <property type="match status" value="1"/>
</dbReference>
<dbReference type="Gene3D" id="3.90.600.20">
    <property type="match status" value="1"/>
</dbReference>
<protein>
    <submittedName>
        <fullName evidence="4">Uncharacterized protein</fullName>
    </submittedName>
</protein>
<evidence type="ECO:0000313" key="6">
    <source>
        <dbReference type="Proteomes" id="UP000060043"/>
    </source>
</evidence>